<dbReference type="Proteomes" id="UP001198374">
    <property type="component" value="Unassembled WGS sequence"/>
</dbReference>
<dbReference type="CDD" id="cd16376">
    <property type="entry name" value="Avd_like"/>
    <property type="match status" value="1"/>
</dbReference>
<accession>A0ABS7YWD4</accession>
<reference evidence="2" key="1">
    <citation type="submission" date="2023-07" db="EMBL/GenBank/DDBJ databases">
        <title>FDA dAtabase for Regulatory Grade micrObial Sequences (FDA-ARGOS): Supporting development and validation of Infectious Disease Dx tests.</title>
        <authorList>
            <person name="Sproer C."/>
            <person name="Gronow S."/>
            <person name="Severitt S."/>
            <person name="Schroder I."/>
            <person name="Tallon L."/>
            <person name="Sadzewicz L."/>
            <person name="Zhao X."/>
            <person name="Boylan J."/>
            <person name="Ott S."/>
            <person name="Bowen H."/>
            <person name="Vavikolanu K."/>
            <person name="Hazen T."/>
            <person name="Aluvathingal J."/>
            <person name="Nadendla S."/>
            <person name="Lowell S."/>
            <person name="Myers T."/>
            <person name="Yan Y."/>
        </authorList>
    </citation>
    <scope>NUCLEOTIDE SEQUENCE [LARGE SCALE GENOMIC DNA]</scope>
    <source>
        <strain evidence="2">FDAARGOS_1538</strain>
    </source>
</reference>
<organism evidence="1 2">
    <name type="scientific">Anaerococcus degeneri</name>
    <dbReference type="NCBI Taxonomy" id="361500"/>
    <lineage>
        <taxon>Bacteria</taxon>
        <taxon>Bacillati</taxon>
        <taxon>Bacillota</taxon>
        <taxon>Tissierellia</taxon>
        <taxon>Tissierellales</taxon>
        <taxon>Peptoniphilaceae</taxon>
        <taxon>Anaerococcus</taxon>
    </lineage>
</organism>
<dbReference type="InterPro" id="IPR055360">
    <property type="entry name" value="bAvd"/>
</dbReference>
<sequence length="130" mass="15475">MIEIDKDFQLLTKAKDLANHTIKITDNPRRFPKKYRFTFVNRMQNISLDIYELINAANELNTNDKEALKERLKLQNLAITKCKTLLFLITLCLENENIGIDDRQAEYWARYVLNVKNMAVSWHMKDKQRK</sequence>
<name>A0ABS7YWD4_9FIRM</name>
<dbReference type="InterPro" id="IPR036583">
    <property type="entry name" value="23S_rRNA_IVS_sf"/>
</dbReference>
<proteinExistence type="predicted"/>
<dbReference type="RefSeq" id="WP_209773547.1">
    <property type="nucleotide sequence ID" value="NZ_JAGGLO010000004.1"/>
</dbReference>
<comment type="caution">
    <text evidence="1">The sequence shown here is derived from an EMBL/GenBank/DDBJ whole genome shotgun (WGS) entry which is preliminary data.</text>
</comment>
<evidence type="ECO:0000313" key="2">
    <source>
        <dbReference type="Proteomes" id="UP001198374"/>
    </source>
</evidence>
<dbReference type="Gene3D" id="1.20.1440.60">
    <property type="entry name" value="23S rRNA-intervening sequence"/>
    <property type="match status" value="1"/>
</dbReference>
<dbReference type="EMBL" id="JAIWIY010000001">
    <property type="protein sequence ID" value="MCA2096053.1"/>
    <property type="molecule type" value="Genomic_DNA"/>
</dbReference>
<evidence type="ECO:0000313" key="1">
    <source>
        <dbReference type="EMBL" id="MCA2096053.1"/>
    </source>
</evidence>
<gene>
    <name evidence="1" type="ORF">LDJ82_03895</name>
</gene>
<protein>
    <submittedName>
        <fullName evidence="1">Four helix bundle protein</fullName>
    </submittedName>
</protein>
<keyword evidence="2" id="KW-1185">Reference proteome</keyword>